<evidence type="ECO:0000256" key="1">
    <source>
        <dbReference type="SAM" id="MobiDB-lite"/>
    </source>
</evidence>
<organism evidence="2 3">
    <name type="scientific">Schizophyllum amplum</name>
    <dbReference type="NCBI Taxonomy" id="97359"/>
    <lineage>
        <taxon>Eukaryota</taxon>
        <taxon>Fungi</taxon>
        <taxon>Dikarya</taxon>
        <taxon>Basidiomycota</taxon>
        <taxon>Agaricomycotina</taxon>
        <taxon>Agaricomycetes</taxon>
        <taxon>Agaricomycetidae</taxon>
        <taxon>Agaricales</taxon>
        <taxon>Schizophyllaceae</taxon>
        <taxon>Schizophyllum</taxon>
    </lineage>
</organism>
<dbReference type="InterPro" id="IPR036047">
    <property type="entry name" value="F-box-like_dom_sf"/>
</dbReference>
<gene>
    <name evidence="2" type="ORF">BD626DRAFT_586498</name>
</gene>
<dbReference type="Proteomes" id="UP000320762">
    <property type="component" value="Unassembled WGS sequence"/>
</dbReference>
<keyword evidence="3" id="KW-1185">Reference proteome</keyword>
<accession>A0A550BYT1</accession>
<dbReference type="EMBL" id="VDMD01000043">
    <property type="protein sequence ID" value="TRM57711.1"/>
    <property type="molecule type" value="Genomic_DNA"/>
</dbReference>
<dbReference type="Gene3D" id="1.20.1280.50">
    <property type="match status" value="1"/>
</dbReference>
<dbReference type="AlphaFoldDB" id="A0A550BYT1"/>
<evidence type="ECO:0000313" key="3">
    <source>
        <dbReference type="Proteomes" id="UP000320762"/>
    </source>
</evidence>
<protein>
    <submittedName>
        <fullName evidence="2">Uncharacterized protein</fullName>
    </submittedName>
</protein>
<dbReference type="OrthoDB" id="2269034at2759"/>
<comment type="caution">
    <text evidence="2">The sequence shown here is derived from an EMBL/GenBank/DDBJ whole genome shotgun (WGS) entry which is preliminary data.</text>
</comment>
<reference evidence="2 3" key="1">
    <citation type="journal article" date="2019" name="New Phytol.">
        <title>Comparative genomics reveals unique wood-decay strategies and fruiting body development in the Schizophyllaceae.</title>
        <authorList>
            <person name="Almasi E."/>
            <person name="Sahu N."/>
            <person name="Krizsan K."/>
            <person name="Balint B."/>
            <person name="Kovacs G.M."/>
            <person name="Kiss B."/>
            <person name="Cseklye J."/>
            <person name="Drula E."/>
            <person name="Henrissat B."/>
            <person name="Nagy I."/>
            <person name="Chovatia M."/>
            <person name="Adam C."/>
            <person name="LaButti K."/>
            <person name="Lipzen A."/>
            <person name="Riley R."/>
            <person name="Grigoriev I.V."/>
            <person name="Nagy L.G."/>
        </authorList>
    </citation>
    <scope>NUCLEOTIDE SEQUENCE [LARGE SCALE GENOMIC DNA]</scope>
    <source>
        <strain evidence="2 3">NL-1724</strain>
    </source>
</reference>
<name>A0A550BYT1_9AGAR</name>
<sequence>MYDLFKRAYVSLTCPLSVCPSTLPPTTTAPAPIHSLPPELILQIGFWLIYYDPAPDTHLSHLLAADSATPTHPLEDLVAATQVCRWWRALLTATPPLWSVVHLAEDLPLSRTRLGLAHAAAAPLDVVVRSWDPADVALLRTVQDRVRTLQLSFFLCYNSELGAFRFPALTSLAMESACTPKLDRDAFPALRMLNIDGASFQVTGQLPLEQVEVLVVRGAVRGAFLAERLGDVGSTLRELVLEGLTEAPGEPLVMSALTKLHLGGTADVVAGFLRDMEAPALRELCVVVEEQTAAKSNASKHAKTVASNHGPSSAPSNSSNSPIDFVECLAAFGANSPYIVAATLPALPLPAYGSVYGAYGSIRRLVLHVHHGARQTLVGLTQAGVFQRLEYLHLVGVGGDASLSNDSVRDVKKDSLYASQHSREASNRSLDMDAVVDLAEARYGSTPLARVDACGVVGADACGIVGAGDGPRVQALQDRVHALRQAGLRLEFLQE</sequence>
<feature type="region of interest" description="Disordered" evidence="1">
    <location>
        <begin position="297"/>
        <end position="319"/>
    </location>
</feature>
<dbReference type="CDD" id="cd09917">
    <property type="entry name" value="F-box_SF"/>
    <property type="match status" value="1"/>
</dbReference>
<evidence type="ECO:0000313" key="2">
    <source>
        <dbReference type="EMBL" id="TRM57711.1"/>
    </source>
</evidence>
<dbReference type="SUPFAM" id="SSF81383">
    <property type="entry name" value="F-box domain"/>
    <property type="match status" value="1"/>
</dbReference>
<proteinExistence type="predicted"/>
<feature type="compositionally biased region" description="Low complexity" evidence="1">
    <location>
        <begin position="307"/>
        <end position="319"/>
    </location>
</feature>